<dbReference type="RefSeq" id="WP_111280096.1">
    <property type="nucleotide sequence ID" value="NZ_QLIN01000001.1"/>
</dbReference>
<dbReference type="PRINTS" id="PR00081">
    <property type="entry name" value="GDHRDH"/>
</dbReference>
<comment type="caution">
    <text evidence="2">The sequence shown here is derived from an EMBL/GenBank/DDBJ whole genome shotgun (WGS) entry which is preliminary data.</text>
</comment>
<name>A0A327NCT7_PSEFL</name>
<dbReference type="InterPro" id="IPR036291">
    <property type="entry name" value="NAD(P)-bd_dom_sf"/>
</dbReference>
<dbReference type="AlphaFoldDB" id="A0A327NCT7"/>
<accession>A0A327NCT7</accession>
<sequence length="260" mass="27208">MTTEPKYNFNGSVVLVTGAAAGLGRDIAMRFGASGASVVVTDLPGHPEMAAVVDAIKAAGGSAIGVGLDVTVEKQVADAVAAAVETFGKLDILVNNAALSISHNATELEESDFDRVVAVNLKGPWLCAKHAGRHMMKRGGGRIISIGSTSSLVGVAGQVNYQSSKHGLIGQVRTLALEFATANITVNAVCPTLMRTKMGESLSEEWMKDSQRLNGPWSIFPDVDMIETRDVAHAVLWLASDAARYVTGIALPVDAGFTCK</sequence>
<dbReference type="PANTHER" id="PTHR42820">
    <property type="entry name" value="SHORT-CHAIN DEHYDROGENASE REDUCTASE"/>
    <property type="match status" value="1"/>
</dbReference>
<evidence type="ECO:0000313" key="2">
    <source>
        <dbReference type="EMBL" id="RAI72503.1"/>
    </source>
</evidence>
<comment type="similarity">
    <text evidence="1">Belongs to the short-chain dehydrogenases/reductases (SDR) family.</text>
</comment>
<gene>
    <name evidence="2" type="ORF">DOZ80_02895</name>
</gene>
<dbReference type="EMBL" id="QLIN01000001">
    <property type="protein sequence ID" value="RAI72503.1"/>
    <property type="molecule type" value="Genomic_DNA"/>
</dbReference>
<dbReference type="Proteomes" id="UP000249493">
    <property type="component" value="Unassembled WGS sequence"/>
</dbReference>
<proteinExistence type="inferred from homology"/>
<dbReference type="CDD" id="cd05233">
    <property type="entry name" value="SDR_c"/>
    <property type="match status" value="1"/>
</dbReference>
<dbReference type="FunFam" id="3.40.50.720:FF:000084">
    <property type="entry name" value="Short-chain dehydrogenase reductase"/>
    <property type="match status" value="1"/>
</dbReference>
<dbReference type="InterPro" id="IPR002347">
    <property type="entry name" value="SDR_fam"/>
</dbReference>
<dbReference type="SUPFAM" id="SSF51735">
    <property type="entry name" value="NAD(P)-binding Rossmann-fold domains"/>
    <property type="match status" value="1"/>
</dbReference>
<organism evidence="2 3">
    <name type="scientific">Pseudomonas fluorescens</name>
    <dbReference type="NCBI Taxonomy" id="294"/>
    <lineage>
        <taxon>Bacteria</taxon>
        <taxon>Pseudomonadati</taxon>
        <taxon>Pseudomonadota</taxon>
        <taxon>Gammaproteobacteria</taxon>
        <taxon>Pseudomonadales</taxon>
        <taxon>Pseudomonadaceae</taxon>
        <taxon>Pseudomonas</taxon>
    </lineage>
</organism>
<evidence type="ECO:0000313" key="3">
    <source>
        <dbReference type="Proteomes" id="UP000249493"/>
    </source>
</evidence>
<dbReference type="Gene3D" id="3.40.50.720">
    <property type="entry name" value="NAD(P)-binding Rossmann-like Domain"/>
    <property type="match status" value="1"/>
</dbReference>
<protein>
    <submittedName>
        <fullName evidence="2">NAD(P)-dependent oxidoreductase</fullName>
    </submittedName>
</protein>
<reference evidence="2 3" key="1">
    <citation type="submission" date="2018-06" db="EMBL/GenBank/DDBJ databases">
        <authorList>
            <person name="Zhirakovskaya E."/>
        </authorList>
    </citation>
    <scope>NUCLEOTIDE SEQUENCE [LARGE SCALE GENOMIC DNA]</scope>
    <source>
        <strain evidence="2 3">LY3</strain>
    </source>
</reference>
<dbReference type="PRINTS" id="PR00080">
    <property type="entry name" value="SDRFAMILY"/>
</dbReference>
<evidence type="ECO:0000256" key="1">
    <source>
        <dbReference type="ARBA" id="ARBA00006484"/>
    </source>
</evidence>
<dbReference type="PANTHER" id="PTHR42820:SF1">
    <property type="entry name" value="SHORT-CHAIN DEHYDROGENASE_REDUCTASE FAMILY PROTEIN"/>
    <property type="match status" value="1"/>
</dbReference>
<dbReference type="Pfam" id="PF13561">
    <property type="entry name" value="adh_short_C2"/>
    <property type="match status" value="1"/>
</dbReference>